<evidence type="ECO:0000256" key="1">
    <source>
        <dbReference type="SAM" id="MobiDB-lite"/>
    </source>
</evidence>
<evidence type="ECO:0000313" key="2">
    <source>
        <dbReference type="EMBL" id="EBA08949.1"/>
    </source>
</evidence>
<dbReference type="EMBL" id="AAYA01000004">
    <property type="protein sequence ID" value="EBA08949.1"/>
    <property type="molecule type" value="Genomic_DNA"/>
</dbReference>
<name>A3K203_SAGS3</name>
<evidence type="ECO:0000313" key="3">
    <source>
        <dbReference type="Proteomes" id="UP000005713"/>
    </source>
</evidence>
<organism evidence="2 3">
    <name type="scientific">Sagittula stellata (strain ATCC 700073 / DSM 11524 / E-37)</name>
    <dbReference type="NCBI Taxonomy" id="388399"/>
    <lineage>
        <taxon>Bacteria</taxon>
        <taxon>Pseudomonadati</taxon>
        <taxon>Pseudomonadota</taxon>
        <taxon>Alphaproteobacteria</taxon>
        <taxon>Rhodobacterales</taxon>
        <taxon>Roseobacteraceae</taxon>
        <taxon>Sagittula</taxon>
    </lineage>
</organism>
<accession>A3K203</accession>
<feature type="compositionally biased region" description="Low complexity" evidence="1">
    <location>
        <begin position="127"/>
        <end position="143"/>
    </location>
</feature>
<sequence length="143" mass="15236">MLRLKLNPDPAWHDLARGVRVLCCPVTSSQMEAVREDLFGKTGDAEAEAEETEAEETRVITFVDWCKALAPRVVLDWEGVADESGDPVPPDAEWLSAMLDDDLCYTAFRDRVLMPALLADAEGNGSSGAPSGTSAAPATATAA</sequence>
<gene>
    <name evidence="2" type="ORF">SSE37_04865</name>
</gene>
<proteinExistence type="predicted"/>
<keyword evidence="3" id="KW-1185">Reference proteome</keyword>
<comment type="caution">
    <text evidence="2">The sequence shown here is derived from an EMBL/GenBank/DDBJ whole genome shotgun (WGS) entry which is preliminary data.</text>
</comment>
<dbReference type="AlphaFoldDB" id="A3K203"/>
<reference evidence="2 3" key="1">
    <citation type="submission" date="2006-06" db="EMBL/GenBank/DDBJ databases">
        <authorList>
            <person name="Moran M.A."/>
            <person name="Ferriera S."/>
            <person name="Johnson J."/>
            <person name="Kravitz S."/>
            <person name="Beeson K."/>
            <person name="Sutton G."/>
            <person name="Rogers Y.-H."/>
            <person name="Friedman R."/>
            <person name="Frazier M."/>
            <person name="Venter J.C."/>
        </authorList>
    </citation>
    <scope>NUCLEOTIDE SEQUENCE [LARGE SCALE GENOMIC DNA]</scope>
    <source>
        <strain evidence="2 3">E-37</strain>
    </source>
</reference>
<dbReference type="Proteomes" id="UP000005713">
    <property type="component" value="Unassembled WGS sequence"/>
</dbReference>
<dbReference type="eggNOG" id="ENOG502ZBQE">
    <property type="taxonomic scope" value="Bacteria"/>
</dbReference>
<feature type="region of interest" description="Disordered" evidence="1">
    <location>
        <begin position="122"/>
        <end position="143"/>
    </location>
</feature>
<dbReference type="OrthoDB" id="7585945at2"/>
<protein>
    <submittedName>
        <fullName evidence="2">Uncharacterized protein</fullName>
    </submittedName>
</protein>
<dbReference type="RefSeq" id="WP_005857918.1">
    <property type="nucleotide sequence ID" value="NZ_AAYA01000004.1"/>
</dbReference>